<evidence type="ECO:0000313" key="2">
    <source>
        <dbReference type="EMBL" id="PAQ11806.1"/>
    </source>
</evidence>
<protein>
    <submittedName>
        <fullName evidence="2">DUF4440 domain-containing protein</fullName>
    </submittedName>
</protein>
<dbReference type="SUPFAM" id="SSF54427">
    <property type="entry name" value="NTF2-like"/>
    <property type="match status" value="1"/>
</dbReference>
<comment type="caution">
    <text evidence="2">The sequence shown here is derived from an EMBL/GenBank/DDBJ whole genome shotgun (WGS) entry which is preliminary data.</text>
</comment>
<dbReference type="InterPro" id="IPR032710">
    <property type="entry name" value="NTF2-like_dom_sf"/>
</dbReference>
<dbReference type="Proteomes" id="UP000216442">
    <property type="component" value="Unassembled WGS sequence"/>
</dbReference>
<organism evidence="2 3">
    <name type="scientific">Mesorhizobium temperatum</name>
    <dbReference type="NCBI Taxonomy" id="241416"/>
    <lineage>
        <taxon>Bacteria</taxon>
        <taxon>Pseudomonadati</taxon>
        <taxon>Pseudomonadota</taxon>
        <taxon>Alphaproteobacteria</taxon>
        <taxon>Hyphomicrobiales</taxon>
        <taxon>Phyllobacteriaceae</taxon>
        <taxon>Mesorhizobium</taxon>
    </lineage>
</organism>
<dbReference type="EMBL" id="NPKJ01000014">
    <property type="protein sequence ID" value="PAQ11806.1"/>
    <property type="molecule type" value="Genomic_DNA"/>
</dbReference>
<dbReference type="InterPro" id="IPR037401">
    <property type="entry name" value="SnoaL-like"/>
</dbReference>
<dbReference type="OrthoDB" id="1551077at2"/>
<dbReference type="RefSeq" id="WP_095491138.1">
    <property type="nucleotide sequence ID" value="NZ_NPKJ01000014.1"/>
</dbReference>
<name>A0A271LWC2_9HYPH</name>
<dbReference type="Pfam" id="PF13474">
    <property type="entry name" value="SnoaL_3"/>
    <property type="match status" value="1"/>
</dbReference>
<reference evidence="2 3" key="1">
    <citation type="submission" date="2017-08" db="EMBL/GenBank/DDBJ databases">
        <title>Mesorhizobium wenxinae sp. nov., a novel rhizobial species isolated from root nodules of chickpea (Cicer arietinum L.).</title>
        <authorList>
            <person name="Zhang J."/>
        </authorList>
    </citation>
    <scope>NUCLEOTIDE SEQUENCE [LARGE SCALE GENOMIC DNA]</scope>
    <source>
        <strain evidence="2 3">SDW018</strain>
    </source>
</reference>
<accession>A0A271LWC2</accession>
<gene>
    <name evidence="2" type="ORF">CIT26_02735</name>
</gene>
<feature type="domain" description="SnoaL-like" evidence="1">
    <location>
        <begin position="22"/>
        <end position="130"/>
    </location>
</feature>
<evidence type="ECO:0000313" key="3">
    <source>
        <dbReference type="Proteomes" id="UP000216442"/>
    </source>
</evidence>
<dbReference type="Gene3D" id="3.10.450.50">
    <property type="match status" value="1"/>
</dbReference>
<evidence type="ECO:0000259" key="1">
    <source>
        <dbReference type="Pfam" id="PF13474"/>
    </source>
</evidence>
<dbReference type="AlphaFoldDB" id="A0A271LWC2"/>
<proteinExistence type="predicted"/>
<keyword evidence="3" id="KW-1185">Reference proteome</keyword>
<sequence>MSLDANDFDQAVEKYHLALDEFMKGNPAPAKKLFSQRDDVTLGNPFGPFAHGWKQVVETMEKAASNYRDGDATGFENVAKCVTSELAYLVEVERLRSKVGGRSDVTPLALRVTSVFRPEDGLWKIVHRHADPITTAQPADSVLRR</sequence>